<protein>
    <submittedName>
        <fullName evidence="1">Uncharacterized protein</fullName>
    </submittedName>
</protein>
<evidence type="ECO:0000313" key="2">
    <source>
        <dbReference type="Proteomes" id="UP000285379"/>
    </source>
</evidence>
<proteinExistence type="predicted"/>
<name>A0A412VE40_PHOVU</name>
<sequence length="86" mass="9829">MNLETKITIYKFTPQLFTLTRYNLPLSTISKGHAEIRRSPFLKYSIYPSLLPKDKYNIYSSINSYFPSGNQRSNILSTSDSISGVT</sequence>
<organism evidence="1 2">
    <name type="scientific">Phocaeicola vulgatus</name>
    <name type="common">Bacteroides vulgatus</name>
    <dbReference type="NCBI Taxonomy" id="821"/>
    <lineage>
        <taxon>Bacteria</taxon>
        <taxon>Pseudomonadati</taxon>
        <taxon>Bacteroidota</taxon>
        <taxon>Bacteroidia</taxon>
        <taxon>Bacteroidales</taxon>
        <taxon>Bacteroidaceae</taxon>
        <taxon>Phocaeicola</taxon>
    </lineage>
</organism>
<gene>
    <name evidence="1" type="ORF">DWW27_20860</name>
</gene>
<accession>A0A412VE40</accession>
<evidence type="ECO:0000313" key="1">
    <source>
        <dbReference type="EMBL" id="RGV03578.1"/>
    </source>
</evidence>
<dbReference type="Proteomes" id="UP000285379">
    <property type="component" value="Unassembled WGS sequence"/>
</dbReference>
<dbReference type="AlphaFoldDB" id="A0A412VE40"/>
<reference evidence="1 2" key="1">
    <citation type="submission" date="2018-08" db="EMBL/GenBank/DDBJ databases">
        <title>A genome reference for cultivated species of the human gut microbiota.</title>
        <authorList>
            <person name="Zou Y."/>
            <person name="Xue W."/>
            <person name="Luo G."/>
        </authorList>
    </citation>
    <scope>NUCLEOTIDE SEQUENCE [LARGE SCALE GENOMIC DNA]</scope>
    <source>
        <strain evidence="1 2">AF14-8</strain>
    </source>
</reference>
<dbReference type="EMBL" id="QRYT01000076">
    <property type="protein sequence ID" value="RGV03578.1"/>
    <property type="molecule type" value="Genomic_DNA"/>
</dbReference>
<comment type="caution">
    <text evidence="1">The sequence shown here is derived from an EMBL/GenBank/DDBJ whole genome shotgun (WGS) entry which is preliminary data.</text>
</comment>